<accession>D5TZJ6</accession>
<dbReference type="Proteomes" id="UP000002376">
    <property type="component" value="Chromosome"/>
</dbReference>
<dbReference type="SUPFAM" id="SSF53686">
    <property type="entry name" value="Tryptophan synthase beta subunit-like PLP-dependent enzymes"/>
    <property type="match status" value="1"/>
</dbReference>
<dbReference type="STRING" id="633148.Tagg_0014"/>
<reference key="3">
    <citation type="submission" date="2010-02" db="EMBL/GenBank/DDBJ databases">
        <title>Complete genome sequence of Thermosphaera aggregans type strain (M11TL).</title>
        <authorList>
            <consortium name="US DOE Joint Genome Institute (JGI-PGF)"/>
            <person name="Spring S."/>
            <person name="Lapidus A."/>
            <person name="Munk C."/>
            <person name="Schroeder M."/>
            <person name="Glavina Del Rio T."/>
            <person name="Tice H."/>
            <person name="Copeland A."/>
            <person name="Cheng J.-F."/>
            <person name="Lucas S."/>
            <person name="Chen F."/>
            <person name="Nolan M."/>
            <person name="Bruce D."/>
            <person name="Goodwin L."/>
            <person name="Pitluck S."/>
            <person name="Ivanova N."/>
            <person name="Mavromatis K."/>
            <person name="Ovchinnikova G."/>
            <person name="Pati A."/>
            <person name="Chen A."/>
            <person name="Palaniappan K."/>
            <person name="Land M."/>
            <person name="Hauser L."/>
            <person name="Chang Y.-J."/>
            <person name="Jeffries C.C."/>
            <person name="Brettin T."/>
            <person name="Detter J.C."/>
            <person name="Tapia R."/>
            <person name="Han C."/>
            <person name="Chain P."/>
            <person name="Heimerl T."/>
            <person name="Weik F."/>
            <person name="Goker M."/>
            <person name="Rachel R."/>
            <person name="Bristow J."/>
            <person name="Eisen J.A."/>
            <person name="Markowitz V."/>
            <person name="Hugenholtz P."/>
            <person name="Kyrpides N.C."/>
            <person name="Klenk H.-P."/>
        </authorList>
    </citation>
    <scope>NUCLEOTIDE SEQUENCE</scope>
    <source>
        <strain>DSM 11486</strain>
    </source>
</reference>
<dbReference type="KEGG" id="tag:Tagg_0014"/>
<gene>
    <name evidence="1" type="ordered locus">Tagg_0014</name>
</gene>
<reference evidence="1 2" key="1">
    <citation type="journal article" date="2010" name="Stand. Genomic Sci.">
        <title>Complete genome sequence of Thermosphaera aggregans type strain (M11TL).</title>
        <authorList>
            <person name="Spring S."/>
            <person name="Rachel R."/>
            <person name="Lapidus A."/>
            <person name="Davenport K."/>
            <person name="Tice H."/>
            <person name="Copeland A."/>
            <person name="Cheng J.F."/>
            <person name="Lucas S."/>
            <person name="Chen F."/>
            <person name="Nolan M."/>
            <person name="Bruce D."/>
            <person name="Goodwin L."/>
            <person name="Pitluck S."/>
            <person name="Ivanova N."/>
            <person name="Mavromatis K."/>
            <person name="Ovchinnikova G."/>
            <person name="Pati A."/>
            <person name="Chen A."/>
            <person name="Palaniappan K."/>
            <person name="Land M."/>
            <person name="Hauser L."/>
            <person name="Chang Y.J."/>
            <person name="Jeffries C.C."/>
            <person name="Brettin T."/>
            <person name="Detter J.C."/>
            <person name="Tapia R."/>
            <person name="Han C."/>
            <person name="Heimerl T."/>
            <person name="Weikl F."/>
            <person name="Brambilla E."/>
            <person name="Goker M."/>
            <person name="Bristow J."/>
            <person name="Eisen J.A."/>
            <person name="Markowitz V."/>
            <person name="Hugenholtz P."/>
            <person name="Kyrpides N.C."/>
            <person name="Klenk H.P."/>
        </authorList>
    </citation>
    <scope>NUCLEOTIDE SEQUENCE [LARGE SCALE GENOMIC DNA]</scope>
    <source>
        <strain evidence="2">DSM 11486 / M11TL</strain>
    </source>
</reference>
<name>D5TZJ6_THEAM</name>
<proteinExistence type="predicted"/>
<evidence type="ECO:0000313" key="1">
    <source>
        <dbReference type="EMBL" id="ADG90296.1"/>
    </source>
</evidence>
<dbReference type="HOGENOM" id="CLU_028142_4_0_2"/>
<protein>
    <submittedName>
        <fullName evidence="1">Pyridoxal-5'-phosphate-dependent protein beta subunit</fullName>
    </submittedName>
</protein>
<sequence>MGLFLQQHKVKCSVCGRELGENGYLTSCPFCGGIPVIEYEAPVFKVDESKPGILRYGSLLPQMRVAYTRGEGLTPIMELDGVLVKNERFNPTGSYADRASALISSHIASSGIRRIKVRYEPGFTRSLSYYLPRGVRAHYCVEKPLEIDVGDLFELASRGELSACGNSVGVPVEYTSALTVEGLKTIVFEIYEKRVSVEYIVVPAMTGVLAFSLAKGLSELERSGLAIDLKVIAVFPEGAVIPDFLKNMDRVEIVRASSEDALDSFNYLLRKGIYTAPLSAMGFQVAKIIQGSIAVLTIGYKPRSRRRRSRLAEEVLKTLEKLDRATAYEIWRNNPESSLRGVYKAIKSLMREGLVCEEPMSRGRRKIILYRLCS</sequence>
<evidence type="ECO:0000313" key="2">
    <source>
        <dbReference type="Proteomes" id="UP000002376"/>
    </source>
</evidence>
<dbReference type="AlphaFoldDB" id="D5TZJ6"/>
<reference evidence="2" key="2">
    <citation type="journal article" date="2010" name="Stand. Genomic Sci.">
        <title>Complete genome sequence of Thermosphaera aggregans type strain (M11TLT).</title>
        <authorList>
            <person name="Spring S."/>
            <person name="Rachel R."/>
            <person name="Lapidus A."/>
            <person name="Davenport K."/>
            <person name="Tice H."/>
            <person name="Copeland A."/>
            <person name="Cheng J.-F."/>
            <person name="Lucas S."/>
            <person name="Chen F."/>
            <person name="Nolan M."/>
            <person name="Bruce D."/>
            <person name="Goodwin L."/>
            <person name="Pitluck S."/>
            <person name="Ivanova N."/>
            <person name="Mavromatis K."/>
            <person name="Ovchinnikova G."/>
            <person name="Pati A."/>
            <person name="Chen A."/>
            <person name="Palaniappan K."/>
            <person name="Land M."/>
            <person name="Hauser L."/>
            <person name="Chang Y.-J."/>
            <person name="Jeffries C.C."/>
            <person name="Brettin T."/>
            <person name="Detter J.C."/>
            <person name="Tapia R."/>
            <person name="Han C."/>
            <person name="Heimerl T."/>
            <person name="Weikl F."/>
            <person name="Brambilla E."/>
            <person name="Goker M."/>
            <person name="Bristow J."/>
            <person name="Eisen J.A."/>
            <person name="Markowitz V."/>
            <person name="Hugenholtz P."/>
            <person name="Kyrpides N.C."/>
            <person name="Klenk H.-P."/>
        </authorList>
    </citation>
    <scope>NUCLEOTIDE SEQUENCE [LARGE SCALE GENOMIC DNA]</scope>
    <source>
        <strain evidence="2">DSM 11486 / M11TL</strain>
    </source>
</reference>
<dbReference type="InterPro" id="IPR036052">
    <property type="entry name" value="TrpB-like_PALP_sf"/>
</dbReference>
<dbReference type="Gene3D" id="3.40.50.1100">
    <property type="match status" value="1"/>
</dbReference>
<keyword evidence="2" id="KW-1185">Reference proteome</keyword>
<organism evidence="1 2">
    <name type="scientific">Thermosphaera aggregans (strain DSM 11486 / M11TL)</name>
    <dbReference type="NCBI Taxonomy" id="633148"/>
    <lineage>
        <taxon>Archaea</taxon>
        <taxon>Thermoproteota</taxon>
        <taxon>Thermoprotei</taxon>
        <taxon>Desulfurococcales</taxon>
        <taxon>Desulfurococcaceae</taxon>
        <taxon>Thermosphaera</taxon>
    </lineage>
</organism>
<dbReference type="eggNOG" id="arCOG01434">
    <property type="taxonomic scope" value="Archaea"/>
</dbReference>
<dbReference type="EMBL" id="CP001939">
    <property type="protein sequence ID" value="ADG90296.1"/>
    <property type="molecule type" value="Genomic_DNA"/>
</dbReference>